<evidence type="ECO:0000313" key="3">
    <source>
        <dbReference type="Proteomes" id="UP000073492"/>
    </source>
</evidence>
<name>A0A139HUY2_9PEZI</name>
<proteinExistence type="predicted"/>
<comment type="caution">
    <text evidence="2">The sequence shown here is derived from an EMBL/GenBank/DDBJ whole genome shotgun (WGS) entry which is preliminary data.</text>
</comment>
<dbReference type="OrthoDB" id="10433880at2759"/>
<evidence type="ECO:0000313" key="2">
    <source>
        <dbReference type="EMBL" id="KXT06227.1"/>
    </source>
</evidence>
<dbReference type="Proteomes" id="UP000073492">
    <property type="component" value="Unassembled WGS sequence"/>
</dbReference>
<feature type="region of interest" description="Disordered" evidence="1">
    <location>
        <begin position="211"/>
        <end position="237"/>
    </location>
</feature>
<dbReference type="EMBL" id="LFZO01000556">
    <property type="protein sequence ID" value="KXT06227.1"/>
    <property type="molecule type" value="Genomic_DNA"/>
</dbReference>
<accession>A0A139HUY2</accession>
<sequence length="341" mass="38244">MAQDDSWFEAFLRDIDNANGPTDFDEFARTIQQDATDIEVDIWQQTQEQQGHVMTNVSDEAHYLDVETSSNAELPTTNRKWMFPARQQLPFGQRPPEDQEGLFEYRSLFADMTPTPLPESAMQPTHLIDTTPLQSPAHPPISSHQELPLAHHVPTADQDQSEYGRIVADQAPITQQESHVEAAQDIAPVPSVEPTPSLDATELALLRAFSRPLPPAPQPSPSTPGSANPPKSDPWSKQRALEACGLINGTWNISVRIVLQELKKYPPQFSDNVECAKVLQKMWPDQFPDPITDANFSKSVSRISSEQVNIEGKRWKLTDLVGEDHEWRAQVREMLRGMGVV</sequence>
<evidence type="ECO:0000256" key="1">
    <source>
        <dbReference type="SAM" id="MobiDB-lite"/>
    </source>
</evidence>
<organism evidence="2 3">
    <name type="scientific">Pseudocercospora musae</name>
    <dbReference type="NCBI Taxonomy" id="113226"/>
    <lineage>
        <taxon>Eukaryota</taxon>
        <taxon>Fungi</taxon>
        <taxon>Dikarya</taxon>
        <taxon>Ascomycota</taxon>
        <taxon>Pezizomycotina</taxon>
        <taxon>Dothideomycetes</taxon>
        <taxon>Dothideomycetidae</taxon>
        <taxon>Mycosphaerellales</taxon>
        <taxon>Mycosphaerellaceae</taxon>
        <taxon>Pseudocercospora</taxon>
    </lineage>
</organism>
<dbReference type="AlphaFoldDB" id="A0A139HUY2"/>
<keyword evidence="3" id="KW-1185">Reference proteome</keyword>
<protein>
    <submittedName>
        <fullName evidence="2">Uncharacterized protein</fullName>
    </submittedName>
</protein>
<gene>
    <name evidence="2" type="ORF">AC579_2617</name>
</gene>
<reference evidence="2 3" key="1">
    <citation type="submission" date="2015-07" db="EMBL/GenBank/DDBJ databases">
        <title>Comparative genomics of the Sigatoka disease complex on banana suggests a link between parallel evolutionary changes in Pseudocercospora fijiensis and Pseudocercospora eumusae and increased virulence on the banana host.</title>
        <authorList>
            <person name="Chang T.-C."/>
            <person name="Salvucci A."/>
            <person name="Crous P.W."/>
            <person name="Stergiopoulos I."/>
        </authorList>
    </citation>
    <scope>NUCLEOTIDE SEQUENCE [LARGE SCALE GENOMIC DNA]</scope>
    <source>
        <strain evidence="2 3">CBS 116634</strain>
    </source>
</reference>
<feature type="compositionally biased region" description="Pro residues" evidence="1">
    <location>
        <begin position="212"/>
        <end position="222"/>
    </location>
</feature>